<keyword evidence="2" id="KW-1185">Reference proteome</keyword>
<evidence type="ECO:0000313" key="2">
    <source>
        <dbReference type="Proteomes" id="UP001338125"/>
    </source>
</evidence>
<dbReference type="Proteomes" id="UP001338125">
    <property type="component" value="Unassembled WGS sequence"/>
</dbReference>
<comment type="caution">
    <text evidence="1">The sequence shown here is derived from an EMBL/GenBank/DDBJ whole genome shotgun (WGS) entry which is preliminary data.</text>
</comment>
<sequence length="74" mass="8404">MSLWPESFEACPGLAWSGLFPKLQASSLKSRKYADAIYLYLLRGKANAVHTSLKDLRPWRLGMLSDDRHQVPVD</sequence>
<protein>
    <submittedName>
        <fullName evidence="1">Uncharacterized protein</fullName>
    </submittedName>
</protein>
<accession>A0ABR0SJ59</accession>
<proteinExistence type="predicted"/>
<reference evidence="1 2" key="1">
    <citation type="submission" date="2024-01" db="EMBL/GenBank/DDBJ databases">
        <title>Complete genome of Cladobotryum mycophilum ATHUM6906.</title>
        <authorList>
            <person name="Christinaki A.C."/>
            <person name="Myridakis A.I."/>
            <person name="Kouvelis V.N."/>
        </authorList>
    </citation>
    <scope>NUCLEOTIDE SEQUENCE [LARGE SCALE GENOMIC DNA]</scope>
    <source>
        <strain evidence="1 2">ATHUM6906</strain>
    </source>
</reference>
<name>A0ABR0SJ59_9HYPO</name>
<organism evidence="1 2">
    <name type="scientific">Cladobotryum mycophilum</name>
    <dbReference type="NCBI Taxonomy" id="491253"/>
    <lineage>
        <taxon>Eukaryota</taxon>
        <taxon>Fungi</taxon>
        <taxon>Dikarya</taxon>
        <taxon>Ascomycota</taxon>
        <taxon>Pezizomycotina</taxon>
        <taxon>Sordariomycetes</taxon>
        <taxon>Hypocreomycetidae</taxon>
        <taxon>Hypocreales</taxon>
        <taxon>Hypocreaceae</taxon>
        <taxon>Cladobotryum</taxon>
    </lineage>
</organism>
<dbReference type="EMBL" id="JAVFKD010000012">
    <property type="protein sequence ID" value="KAK5992185.1"/>
    <property type="molecule type" value="Genomic_DNA"/>
</dbReference>
<evidence type="ECO:0000313" key="1">
    <source>
        <dbReference type="EMBL" id="KAK5992185.1"/>
    </source>
</evidence>
<gene>
    <name evidence="1" type="ORF">PT974_05586</name>
</gene>